<dbReference type="GeneID" id="28996191"/>
<dbReference type="OrthoDB" id="2283549at2759"/>
<evidence type="ECO:0000256" key="2">
    <source>
        <dbReference type="ARBA" id="ARBA00022723"/>
    </source>
</evidence>
<dbReference type="InParanoid" id="A0A163E7Y5"/>
<keyword evidence="5" id="KW-1185">Reference proteome</keyword>
<dbReference type="VEuPathDB" id="FungiDB:PHYBLDRAFT_165708"/>
<dbReference type="InterPro" id="IPR027806">
    <property type="entry name" value="HARBI1_dom"/>
</dbReference>
<proteinExistence type="predicted"/>
<name>A0A163E7Y5_PHYB8</name>
<dbReference type="RefSeq" id="XP_018295260.1">
    <property type="nucleotide sequence ID" value="XM_018435285.1"/>
</dbReference>
<sequence>MKKGAPVRSCVGFIDGTFNRIARPRENQEVVYNGHYRGHGLKYQAIVTPDGITSSIIGPETGNHHDMHMYRLADTERRLFDAFDFTSVGRPCYHLYGDSAYANSAVMARPFRITNASEDDTVFNTEMSRVRISVEQEFAHVGSFFAFLKYSQTQRIDQCSVGLYYIIGTFLKNVHICYNGGNKTSAKFDVSPPTPEQYIAGLLRQ</sequence>
<evidence type="ECO:0000313" key="5">
    <source>
        <dbReference type="Proteomes" id="UP000077315"/>
    </source>
</evidence>
<evidence type="ECO:0000256" key="1">
    <source>
        <dbReference type="ARBA" id="ARBA00001968"/>
    </source>
</evidence>
<accession>A0A163E7Y5</accession>
<dbReference type="EMBL" id="KV440975">
    <property type="protein sequence ID" value="OAD77220.1"/>
    <property type="molecule type" value="Genomic_DNA"/>
</dbReference>
<comment type="cofactor">
    <cofactor evidence="1">
        <name>a divalent metal cation</name>
        <dbReference type="ChEBI" id="CHEBI:60240"/>
    </cofactor>
</comment>
<gene>
    <name evidence="4" type="ORF">PHYBLDRAFT_165708</name>
</gene>
<dbReference type="AlphaFoldDB" id="A0A163E7Y5"/>
<reference evidence="5" key="1">
    <citation type="submission" date="2015-06" db="EMBL/GenBank/DDBJ databases">
        <title>Expansion of signal transduction pathways in fungi by whole-genome duplication.</title>
        <authorList>
            <consortium name="DOE Joint Genome Institute"/>
            <person name="Corrochano L.M."/>
            <person name="Kuo A."/>
            <person name="Marcet-Houben M."/>
            <person name="Polaino S."/>
            <person name="Salamov A."/>
            <person name="Villalobos J.M."/>
            <person name="Alvarez M.I."/>
            <person name="Avalos J."/>
            <person name="Benito E.P."/>
            <person name="Benoit I."/>
            <person name="Burger G."/>
            <person name="Camino L.P."/>
            <person name="Canovas D."/>
            <person name="Cerda-Olmedo E."/>
            <person name="Cheng J.-F."/>
            <person name="Dominguez A."/>
            <person name="Elias M."/>
            <person name="Eslava A.P."/>
            <person name="Glaser F."/>
            <person name="Grimwood J."/>
            <person name="Gutierrez G."/>
            <person name="Heitman J."/>
            <person name="Henrissat B."/>
            <person name="Iturriaga E.A."/>
            <person name="Lang B.F."/>
            <person name="Lavin J.L."/>
            <person name="Lee S."/>
            <person name="Li W."/>
            <person name="Lindquist E."/>
            <person name="Lopez-Garcia S."/>
            <person name="Luque E.M."/>
            <person name="Marcos A.T."/>
            <person name="Martin J."/>
            <person name="McCluskey K."/>
            <person name="Medina H.R."/>
            <person name="Miralles-Duran A."/>
            <person name="Miyazaki A."/>
            <person name="Munoz-Torres E."/>
            <person name="Oguiza J.A."/>
            <person name="Ohm R."/>
            <person name="Olmedo M."/>
            <person name="Orejas M."/>
            <person name="Ortiz-Castellanos L."/>
            <person name="Pisabarro A.G."/>
            <person name="Rodriguez-Romero J."/>
            <person name="Ruiz-Herrera J."/>
            <person name="Ruiz-Vazquez R."/>
            <person name="Sanz C."/>
            <person name="Schackwitz W."/>
            <person name="Schmutz J."/>
            <person name="Shahriari M."/>
            <person name="Shelest E."/>
            <person name="Silva-Franco F."/>
            <person name="Soanes D."/>
            <person name="Syed K."/>
            <person name="Tagua V.G."/>
            <person name="Talbot N.J."/>
            <person name="Thon M."/>
            <person name="De vries R.P."/>
            <person name="Wiebenga A."/>
            <person name="Yadav J.S."/>
            <person name="Braun E.L."/>
            <person name="Baker S."/>
            <person name="Garre V."/>
            <person name="Horwitz B."/>
            <person name="Torres-Martinez S."/>
            <person name="Idnurm A."/>
            <person name="Herrera-Estrella A."/>
            <person name="Gabaldon T."/>
            <person name="Grigoriev I.V."/>
        </authorList>
    </citation>
    <scope>NUCLEOTIDE SEQUENCE [LARGE SCALE GENOMIC DNA]</scope>
    <source>
        <strain evidence="5">NRRL 1555(-)</strain>
    </source>
</reference>
<dbReference type="GO" id="GO:0046872">
    <property type="term" value="F:metal ion binding"/>
    <property type="evidence" value="ECO:0007669"/>
    <property type="project" value="UniProtKB-KW"/>
</dbReference>
<dbReference type="Proteomes" id="UP000077315">
    <property type="component" value="Unassembled WGS sequence"/>
</dbReference>
<keyword evidence="2" id="KW-0479">Metal-binding</keyword>
<feature type="domain" description="DDE Tnp4" evidence="3">
    <location>
        <begin position="14"/>
        <end position="153"/>
    </location>
</feature>
<protein>
    <recommendedName>
        <fullName evidence="3">DDE Tnp4 domain-containing protein</fullName>
    </recommendedName>
</protein>
<evidence type="ECO:0000259" key="3">
    <source>
        <dbReference type="Pfam" id="PF13359"/>
    </source>
</evidence>
<evidence type="ECO:0000313" key="4">
    <source>
        <dbReference type="EMBL" id="OAD77220.1"/>
    </source>
</evidence>
<dbReference type="Pfam" id="PF13359">
    <property type="entry name" value="DDE_Tnp_4"/>
    <property type="match status" value="1"/>
</dbReference>
<organism evidence="4 5">
    <name type="scientific">Phycomyces blakesleeanus (strain ATCC 8743b / DSM 1359 / FGSC 10004 / NBRC 33097 / NRRL 1555)</name>
    <dbReference type="NCBI Taxonomy" id="763407"/>
    <lineage>
        <taxon>Eukaryota</taxon>
        <taxon>Fungi</taxon>
        <taxon>Fungi incertae sedis</taxon>
        <taxon>Mucoromycota</taxon>
        <taxon>Mucoromycotina</taxon>
        <taxon>Mucoromycetes</taxon>
        <taxon>Mucorales</taxon>
        <taxon>Phycomycetaceae</taxon>
        <taxon>Phycomyces</taxon>
    </lineage>
</organism>